<accession>A0ABY6P3N9</accession>
<sequence length="84" mass="9159">MTDLQCAVLAFEARTVWWRYVGAKEEAVLVELGLSPTRYTQVLVQVLGEPEAAAVEPLVVRRLQRLADARRAGRAARAPGAGRG</sequence>
<name>A0ABY6P3N9_9NOCA</name>
<dbReference type="Proteomes" id="UP001164965">
    <property type="component" value="Chromosome"/>
</dbReference>
<dbReference type="EMBL" id="CP110615">
    <property type="protein sequence ID" value="UZJ26274.1"/>
    <property type="molecule type" value="Genomic_DNA"/>
</dbReference>
<gene>
    <name evidence="1" type="ORF">RHODO2019_07680</name>
</gene>
<dbReference type="InterPro" id="IPR021678">
    <property type="entry name" value="DUF3263"/>
</dbReference>
<keyword evidence="2" id="KW-1185">Reference proteome</keyword>
<dbReference type="RefSeq" id="WP_265384378.1">
    <property type="nucleotide sequence ID" value="NZ_CP110615.1"/>
</dbReference>
<evidence type="ECO:0000313" key="2">
    <source>
        <dbReference type="Proteomes" id="UP001164965"/>
    </source>
</evidence>
<reference evidence="1" key="1">
    <citation type="submission" date="2022-10" db="EMBL/GenBank/DDBJ databases">
        <title>Rhodococcus sp.75.</title>
        <authorList>
            <person name="Sun M."/>
        </authorList>
    </citation>
    <scope>NUCLEOTIDE SEQUENCE</scope>
    <source>
        <strain evidence="1">75</strain>
    </source>
</reference>
<protein>
    <submittedName>
        <fullName evidence="1">DUF3263 domain-containing protein</fullName>
    </submittedName>
</protein>
<evidence type="ECO:0000313" key="1">
    <source>
        <dbReference type="EMBL" id="UZJ26274.1"/>
    </source>
</evidence>
<proteinExistence type="predicted"/>
<dbReference type="Pfam" id="PF11662">
    <property type="entry name" value="DUF3263"/>
    <property type="match status" value="1"/>
</dbReference>
<organism evidence="1 2">
    <name type="scientific">Rhodococcus antarcticus</name>
    <dbReference type="NCBI Taxonomy" id="2987751"/>
    <lineage>
        <taxon>Bacteria</taxon>
        <taxon>Bacillati</taxon>
        <taxon>Actinomycetota</taxon>
        <taxon>Actinomycetes</taxon>
        <taxon>Mycobacteriales</taxon>
        <taxon>Nocardiaceae</taxon>
        <taxon>Rhodococcus</taxon>
    </lineage>
</organism>